<evidence type="ECO:0000313" key="4">
    <source>
        <dbReference type="Proteomes" id="UP000318521"/>
    </source>
</evidence>
<proteinExistence type="predicted"/>
<evidence type="ECO:0000256" key="1">
    <source>
        <dbReference type="SAM" id="Phobius"/>
    </source>
</evidence>
<keyword evidence="1" id="KW-1133">Transmembrane helix</keyword>
<dbReference type="OrthoDB" id="2357232at2"/>
<feature type="transmembrane region" description="Helical" evidence="1">
    <location>
        <begin position="7"/>
        <end position="27"/>
    </location>
</feature>
<dbReference type="RefSeq" id="WP_143850398.1">
    <property type="nucleotide sequence ID" value="NZ_VLXZ01000016.1"/>
</dbReference>
<keyword evidence="1" id="KW-0812">Transmembrane</keyword>
<evidence type="ECO:0000259" key="2">
    <source>
        <dbReference type="Pfam" id="PF13273"/>
    </source>
</evidence>
<protein>
    <submittedName>
        <fullName evidence="3">DUF4064 domain-containing protein</fullName>
    </submittedName>
</protein>
<reference evidence="3 4" key="1">
    <citation type="submission" date="2019-07" db="EMBL/GenBank/DDBJ databases">
        <authorList>
            <person name="Park Y.J."/>
            <person name="Jeong S.E."/>
            <person name="Jung H.S."/>
        </authorList>
    </citation>
    <scope>NUCLEOTIDE SEQUENCE [LARGE SCALE GENOMIC DNA]</scope>
    <source>
        <strain evidence="4">P16(2019)</strain>
    </source>
</reference>
<keyword evidence="1" id="KW-0472">Membrane</keyword>
<dbReference type="AlphaFoldDB" id="A0A553ZUL8"/>
<accession>A0A553ZUL8</accession>
<comment type="caution">
    <text evidence="3">The sequence shown here is derived from an EMBL/GenBank/DDBJ whole genome shotgun (WGS) entry which is preliminary data.</text>
</comment>
<feature type="domain" description="DUF4064" evidence="2">
    <location>
        <begin position="2"/>
        <end position="109"/>
    </location>
</feature>
<sequence>MKRTAELVLGIIGSVLILLGVIMMFAFNSVAGTGEFQDVLNEELQNDPQLSAEEADMVGDVIEGMSSVVSLLTVAFIISLVLGIVATILVKKKAKLAGVLFIVGGVAGLASIVPAILFVIAGIIALVRKVPKEQEQPIETV</sequence>
<evidence type="ECO:0000313" key="3">
    <source>
        <dbReference type="EMBL" id="TSB45006.1"/>
    </source>
</evidence>
<feature type="transmembrane region" description="Helical" evidence="1">
    <location>
        <begin position="68"/>
        <end position="90"/>
    </location>
</feature>
<dbReference type="Pfam" id="PF13273">
    <property type="entry name" value="DUF4064"/>
    <property type="match status" value="1"/>
</dbReference>
<gene>
    <name evidence="3" type="ORF">FN960_18720</name>
</gene>
<dbReference type="InterPro" id="IPR025273">
    <property type="entry name" value="DUF4064"/>
</dbReference>
<organism evidence="3 4">
    <name type="scientific">Alkalicoccobacillus porphyridii</name>
    <dbReference type="NCBI Taxonomy" id="2597270"/>
    <lineage>
        <taxon>Bacteria</taxon>
        <taxon>Bacillati</taxon>
        <taxon>Bacillota</taxon>
        <taxon>Bacilli</taxon>
        <taxon>Bacillales</taxon>
        <taxon>Bacillaceae</taxon>
        <taxon>Alkalicoccobacillus</taxon>
    </lineage>
</organism>
<dbReference type="Proteomes" id="UP000318521">
    <property type="component" value="Unassembled WGS sequence"/>
</dbReference>
<name>A0A553ZUL8_9BACI</name>
<feature type="transmembrane region" description="Helical" evidence="1">
    <location>
        <begin position="97"/>
        <end position="127"/>
    </location>
</feature>
<dbReference type="EMBL" id="VLXZ01000016">
    <property type="protein sequence ID" value="TSB45006.1"/>
    <property type="molecule type" value="Genomic_DNA"/>
</dbReference>
<keyword evidence="4" id="KW-1185">Reference proteome</keyword>